<dbReference type="InterPro" id="IPR036366">
    <property type="entry name" value="PGBDSf"/>
</dbReference>
<dbReference type="InterPro" id="IPR045380">
    <property type="entry name" value="LD_TPept_scaffold_dom"/>
</dbReference>
<dbReference type="PANTHER" id="PTHR41533:SF2">
    <property type="entry name" value="BLR7131 PROTEIN"/>
    <property type="match status" value="1"/>
</dbReference>
<feature type="active site" description="Proton donor/acceptor" evidence="7">
    <location>
        <position position="453"/>
    </location>
</feature>
<dbReference type="Pfam" id="PF20142">
    <property type="entry name" value="Scaffold"/>
    <property type="match status" value="1"/>
</dbReference>
<feature type="chain" id="PRO_5015525844" description="L,D-TPase catalytic domain-containing protein" evidence="8">
    <location>
        <begin position="19"/>
        <end position="554"/>
    </location>
</feature>
<dbReference type="AlphaFoldDB" id="A0A2T7BPC8"/>
<dbReference type="CDD" id="cd16913">
    <property type="entry name" value="YkuD_like"/>
    <property type="match status" value="1"/>
</dbReference>
<evidence type="ECO:0000256" key="4">
    <source>
        <dbReference type="ARBA" id="ARBA00022960"/>
    </source>
</evidence>
<dbReference type="InterPro" id="IPR002477">
    <property type="entry name" value="Peptidoglycan-bd-like"/>
</dbReference>
<comment type="caution">
    <text evidence="10">The sequence shown here is derived from an EMBL/GenBank/DDBJ whole genome shotgun (WGS) entry which is preliminary data.</text>
</comment>
<dbReference type="PANTHER" id="PTHR41533">
    <property type="entry name" value="L,D-TRANSPEPTIDASE HI_1667-RELATED"/>
    <property type="match status" value="1"/>
</dbReference>
<comment type="similarity">
    <text evidence="2">Belongs to the YkuD family.</text>
</comment>
<evidence type="ECO:0000313" key="11">
    <source>
        <dbReference type="Proteomes" id="UP000244450"/>
    </source>
</evidence>
<keyword evidence="3" id="KW-0808">Transferase</keyword>
<name>A0A2T7BPC8_9BACT</name>
<dbReference type="Gene3D" id="1.10.101.10">
    <property type="entry name" value="PGBD-like superfamily/PGBD"/>
    <property type="match status" value="1"/>
</dbReference>
<dbReference type="InterPro" id="IPR038063">
    <property type="entry name" value="Transpep_catalytic_dom"/>
</dbReference>
<evidence type="ECO:0000256" key="1">
    <source>
        <dbReference type="ARBA" id="ARBA00004752"/>
    </source>
</evidence>
<proteinExistence type="inferred from homology"/>
<feature type="domain" description="L,D-TPase catalytic" evidence="9">
    <location>
        <begin position="321"/>
        <end position="502"/>
    </location>
</feature>
<protein>
    <recommendedName>
        <fullName evidence="9">L,D-TPase catalytic domain-containing protein</fullName>
    </recommendedName>
</protein>
<comment type="pathway">
    <text evidence="1 7">Cell wall biogenesis; peptidoglycan biosynthesis.</text>
</comment>
<evidence type="ECO:0000259" key="9">
    <source>
        <dbReference type="PROSITE" id="PS52029"/>
    </source>
</evidence>
<dbReference type="GO" id="GO:0008360">
    <property type="term" value="P:regulation of cell shape"/>
    <property type="evidence" value="ECO:0007669"/>
    <property type="project" value="UniProtKB-UniRule"/>
</dbReference>
<dbReference type="InterPro" id="IPR052905">
    <property type="entry name" value="LD-transpeptidase_YkuD-like"/>
</dbReference>
<dbReference type="GO" id="GO:0009252">
    <property type="term" value="P:peptidoglycan biosynthetic process"/>
    <property type="evidence" value="ECO:0007669"/>
    <property type="project" value="UniProtKB-UniPathway"/>
</dbReference>
<dbReference type="InterPro" id="IPR036365">
    <property type="entry name" value="PGBD-like_sf"/>
</dbReference>
<dbReference type="GO" id="GO:0004180">
    <property type="term" value="F:carboxypeptidase activity"/>
    <property type="evidence" value="ECO:0007669"/>
    <property type="project" value="UniProtKB-ARBA"/>
</dbReference>
<evidence type="ECO:0000256" key="3">
    <source>
        <dbReference type="ARBA" id="ARBA00022679"/>
    </source>
</evidence>
<gene>
    <name evidence="10" type="ORF">DCC81_08770</name>
</gene>
<sequence>MKYSVTYSLLCLVLFAGACHTAPAPKKKEIVRNVVELETVVPANIKDRLDYLADNKGQMEDSIKAFRVSALEAFYQEHSNEAQWSADGRVLPVFDTMYNWIANADEVGLLPARLHFKALSEAVDRLKNNSDSARRDAALWGRVDVMMTDAFMKMASGLHFGVTPRDSITLRPDSMYTDTSLVQLLDQALKNHSIGVVLTEVQPTSEAYQNLKAAVKGFKEKYSSLTWDTLPVNVTDTVAFRSQLRRRLIQTGQMDTLSTDQDTVQLAAGIKKFQQEFNMYVDGKAGKKTVQALNRSYADWMEQAAVNLDRWRKLPDTLPNRYIFVNLPGFWLHVVEDGQVILSSRVIVGAPRTRSPLLTSSLTNFQLYPYWRVPFSITVKEMIPAIRRNINYLAQKNLQVIDKDGEEVDPTTIDWNKMGQHYFPYTLRQMDGTDNSLGVMKFNFFNKYSVYMHDTNSRGLFRAAFRALSHGCVRVQQWDSLANYLVSSDSARPYLKDSIKVWLARQERKQVDVRNRVPVYFRYFTAEASPEGKLLFNEDIYGEDRIARRWLERQ</sequence>
<evidence type="ECO:0000256" key="6">
    <source>
        <dbReference type="ARBA" id="ARBA00023316"/>
    </source>
</evidence>
<keyword evidence="6 7" id="KW-0961">Cell wall biogenesis/degradation</keyword>
<dbReference type="SUPFAM" id="SSF141523">
    <property type="entry name" value="L,D-transpeptidase catalytic domain-like"/>
    <property type="match status" value="1"/>
</dbReference>
<dbReference type="Pfam" id="PF01471">
    <property type="entry name" value="PG_binding_1"/>
    <property type="match status" value="1"/>
</dbReference>
<dbReference type="SUPFAM" id="SSF47090">
    <property type="entry name" value="PGBD-like"/>
    <property type="match status" value="1"/>
</dbReference>
<evidence type="ECO:0000256" key="8">
    <source>
        <dbReference type="SAM" id="SignalP"/>
    </source>
</evidence>
<dbReference type="OrthoDB" id="9778545at2"/>
<dbReference type="PROSITE" id="PS52029">
    <property type="entry name" value="LD_TPASE"/>
    <property type="match status" value="1"/>
</dbReference>
<dbReference type="Gene3D" id="2.40.440.10">
    <property type="entry name" value="L,D-transpeptidase catalytic domain-like"/>
    <property type="match status" value="1"/>
</dbReference>
<keyword evidence="11" id="KW-1185">Reference proteome</keyword>
<feature type="signal peptide" evidence="8">
    <location>
        <begin position="1"/>
        <end position="18"/>
    </location>
</feature>
<evidence type="ECO:0000256" key="5">
    <source>
        <dbReference type="ARBA" id="ARBA00022984"/>
    </source>
</evidence>
<dbReference type="GO" id="GO:0016740">
    <property type="term" value="F:transferase activity"/>
    <property type="evidence" value="ECO:0007669"/>
    <property type="project" value="UniProtKB-KW"/>
</dbReference>
<dbReference type="UniPathway" id="UPA00219"/>
<dbReference type="Pfam" id="PF03734">
    <property type="entry name" value="YkuD"/>
    <property type="match status" value="1"/>
</dbReference>
<keyword evidence="5 7" id="KW-0573">Peptidoglycan synthesis</keyword>
<dbReference type="EMBL" id="QCYK01000001">
    <property type="protein sequence ID" value="PUZ29526.1"/>
    <property type="molecule type" value="Genomic_DNA"/>
</dbReference>
<keyword evidence="8" id="KW-0732">Signal</keyword>
<evidence type="ECO:0000313" key="10">
    <source>
        <dbReference type="EMBL" id="PUZ29526.1"/>
    </source>
</evidence>
<organism evidence="10 11">
    <name type="scientific">Chitinophaga parva</name>
    <dbReference type="NCBI Taxonomy" id="2169414"/>
    <lineage>
        <taxon>Bacteria</taxon>
        <taxon>Pseudomonadati</taxon>
        <taxon>Bacteroidota</taxon>
        <taxon>Chitinophagia</taxon>
        <taxon>Chitinophagales</taxon>
        <taxon>Chitinophagaceae</taxon>
        <taxon>Chitinophaga</taxon>
    </lineage>
</organism>
<evidence type="ECO:0000256" key="2">
    <source>
        <dbReference type="ARBA" id="ARBA00005992"/>
    </source>
</evidence>
<dbReference type="RefSeq" id="WP_108686163.1">
    <property type="nucleotide sequence ID" value="NZ_QCYK01000001.1"/>
</dbReference>
<keyword evidence="4 7" id="KW-0133">Cell shape</keyword>
<dbReference type="InterPro" id="IPR005490">
    <property type="entry name" value="LD_TPept_cat_dom"/>
</dbReference>
<dbReference type="PROSITE" id="PS51257">
    <property type="entry name" value="PROKAR_LIPOPROTEIN"/>
    <property type="match status" value="1"/>
</dbReference>
<reference evidence="10 11" key="1">
    <citation type="submission" date="2018-04" db="EMBL/GenBank/DDBJ databases">
        <title>Chitinophaga fuyangensis sp. nov., isolated from soil in a chemical factory.</title>
        <authorList>
            <person name="Chen K."/>
        </authorList>
    </citation>
    <scope>NUCLEOTIDE SEQUENCE [LARGE SCALE GENOMIC DNA]</scope>
    <source>
        <strain evidence="10 11">LY-1</strain>
    </source>
</reference>
<dbReference type="GO" id="GO:0071555">
    <property type="term" value="P:cell wall organization"/>
    <property type="evidence" value="ECO:0007669"/>
    <property type="project" value="UniProtKB-UniRule"/>
</dbReference>
<evidence type="ECO:0000256" key="7">
    <source>
        <dbReference type="PROSITE-ProRule" id="PRU01373"/>
    </source>
</evidence>
<feature type="active site" description="Nucleophile" evidence="7">
    <location>
        <position position="472"/>
    </location>
</feature>
<accession>A0A2T7BPC8</accession>
<dbReference type="Proteomes" id="UP000244450">
    <property type="component" value="Unassembled WGS sequence"/>
</dbReference>